<reference evidence="3 4" key="1">
    <citation type="submission" date="2019-12" db="EMBL/GenBank/DDBJ databases">
        <title>Complete genome sequence of Mycolicibacterium xenopi str. JCM15661T.</title>
        <authorList>
            <person name="Yoshida M."/>
            <person name="Fukano H."/>
            <person name="Asakura T."/>
            <person name="Hoshino Y."/>
        </authorList>
    </citation>
    <scope>NUCLEOTIDE SEQUENCE [LARGE SCALE GENOMIC DNA]</scope>
    <source>
        <strain evidence="3 4">JCM 15661T</strain>
    </source>
</reference>
<feature type="domain" description="YjeF N-terminal" evidence="2">
    <location>
        <begin position="10"/>
        <end position="172"/>
    </location>
</feature>
<dbReference type="Proteomes" id="UP000464624">
    <property type="component" value="Chromosome"/>
</dbReference>
<dbReference type="SUPFAM" id="SSF64153">
    <property type="entry name" value="YjeF N-terminal domain-like"/>
    <property type="match status" value="1"/>
</dbReference>
<dbReference type="EMBL" id="AP022314">
    <property type="protein sequence ID" value="BBU24083.1"/>
    <property type="molecule type" value="Genomic_DNA"/>
</dbReference>
<feature type="compositionally biased region" description="Low complexity" evidence="1">
    <location>
        <begin position="138"/>
        <end position="147"/>
    </location>
</feature>
<feature type="region of interest" description="Disordered" evidence="1">
    <location>
        <begin position="133"/>
        <end position="172"/>
    </location>
</feature>
<accession>A0AAD1M2C7</accession>
<dbReference type="Gene3D" id="3.40.50.10260">
    <property type="entry name" value="YjeF N-terminal domain"/>
    <property type="match status" value="1"/>
</dbReference>
<evidence type="ECO:0000313" key="3">
    <source>
        <dbReference type="EMBL" id="BBU24083.1"/>
    </source>
</evidence>
<proteinExistence type="predicted"/>
<gene>
    <name evidence="3" type="ORF">MYXE_38730</name>
</gene>
<sequence length="172" mass="18291">MRHYYSVDTIREAEAPLLASLPEGTLMRRAAFGLATAIVRELTARTGAVVGRRVCAVVGSGDNGGDALWAATFLRRRGAAADAVLLNPERTHRKALAAFTKAGGRVVERVATTTDLVIDGVVGLAAPGRCVRRPPRSLPRSMPPGSRWSPWISPAASTRTPARSPAQPCMPR</sequence>
<dbReference type="InterPro" id="IPR004443">
    <property type="entry name" value="YjeF_N_dom"/>
</dbReference>
<name>A0AAD1M2C7_MYCXE</name>
<dbReference type="Pfam" id="PF03853">
    <property type="entry name" value="YjeF_N"/>
    <property type="match status" value="1"/>
</dbReference>
<evidence type="ECO:0000256" key="1">
    <source>
        <dbReference type="SAM" id="MobiDB-lite"/>
    </source>
</evidence>
<organism evidence="3 4">
    <name type="scientific">Mycobacterium xenopi</name>
    <dbReference type="NCBI Taxonomy" id="1789"/>
    <lineage>
        <taxon>Bacteria</taxon>
        <taxon>Bacillati</taxon>
        <taxon>Actinomycetota</taxon>
        <taxon>Actinomycetes</taxon>
        <taxon>Mycobacteriales</taxon>
        <taxon>Mycobacteriaceae</taxon>
        <taxon>Mycobacterium</taxon>
    </lineage>
</organism>
<dbReference type="AlphaFoldDB" id="A0AAD1M2C7"/>
<dbReference type="PROSITE" id="PS51385">
    <property type="entry name" value="YJEF_N"/>
    <property type="match status" value="1"/>
</dbReference>
<evidence type="ECO:0000259" key="2">
    <source>
        <dbReference type="PROSITE" id="PS51385"/>
    </source>
</evidence>
<evidence type="ECO:0000313" key="4">
    <source>
        <dbReference type="Proteomes" id="UP000464624"/>
    </source>
</evidence>
<protein>
    <recommendedName>
        <fullName evidence="2">YjeF N-terminal domain-containing protein</fullName>
    </recommendedName>
</protein>
<dbReference type="KEGG" id="mxe:MYXE_38730"/>
<dbReference type="InterPro" id="IPR036652">
    <property type="entry name" value="YjeF_N_dom_sf"/>
</dbReference>